<evidence type="ECO:0000256" key="6">
    <source>
        <dbReference type="ARBA" id="ARBA00022839"/>
    </source>
</evidence>
<keyword evidence="6" id="KW-0269">Exonuclease</keyword>
<proteinExistence type="predicted"/>
<gene>
    <name evidence="19" type="ORF">PPSIR1_38641</name>
</gene>
<name>A6G8Q1_9BACT</name>
<dbReference type="GO" id="GO:0003677">
    <property type="term" value="F:DNA binding"/>
    <property type="evidence" value="ECO:0007669"/>
    <property type="project" value="UniProtKB-KW"/>
</dbReference>
<dbReference type="GO" id="GO:0043138">
    <property type="term" value="F:3'-5' DNA helicase activity"/>
    <property type="evidence" value="ECO:0007669"/>
    <property type="project" value="UniProtKB-EC"/>
</dbReference>
<dbReference type="Gene3D" id="3.90.320.10">
    <property type="match status" value="1"/>
</dbReference>
<dbReference type="InterPro" id="IPR038726">
    <property type="entry name" value="PDDEXK_AddAB-type"/>
</dbReference>
<evidence type="ECO:0000259" key="17">
    <source>
        <dbReference type="PROSITE" id="PS51198"/>
    </source>
</evidence>
<evidence type="ECO:0000313" key="20">
    <source>
        <dbReference type="Proteomes" id="UP000005801"/>
    </source>
</evidence>
<reference evidence="19 20" key="1">
    <citation type="submission" date="2007-06" db="EMBL/GenBank/DDBJ databases">
        <authorList>
            <person name="Shimkets L."/>
            <person name="Ferriera S."/>
            <person name="Johnson J."/>
            <person name="Kravitz S."/>
            <person name="Beeson K."/>
            <person name="Sutton G."/>
            <person name="Rogers Y.-H."/>
            <person name="Friedman R."/>
            <person name="Frazier M."/>
            <person name="Venter J.C."/>
        </authorList>
    </citation>
    <scope>NUCLEOTIDE SEQUENCE [LARGE SCALE GENOMIC DNA]</scope>
    <source>
        <strain evidence="19 20">SIR-1</strain>
    </source>
</reference>
<evidence type="ECO:0000256" key="12">
    <source>
        <dbReference type="ARBA" id="ARBA00034808"/>
    </source>
</evidence>
<keyword evidence="8" id="KW-0238">DNA-binding</keyword>
<dbReference type="GO" id="GO:0005524">
    <property type="term" value="F:ATP binding"/>
    <property type="evidence" value="ECO:0007669"/>
    <property type="project" value="UniProtKB-UniRule"/>
</dbReference>
<keyword evidence="10" id="KW-0413">Isomerase</keyword>
<dbReference type="PROSITE" id="PS51217">
    <property type="entry name" value="UVRD_HELICASE_CTER"/>
    <property type="match status" value="1"/>
</dbReference>
<dbReference type="STRING" id="391625.PPSIR1_38641"/>
<dbReference type="AlphaFoldDB" id="A6G8Q1"/>
<evidence type="ECO:0000256" key="15">
    <source>
        <dbReference type="PROSITE-ProRule" id="PRU00560"/>
    </source>
</evidence>
<evidence type="ECO:0000256" key="16">
    <source>
        <dbReference type="SAM" id="MobiDB-lite"/>
    </source>
</evidence>
<dbReference type="Proteomes" id="UP000005801">
    <property type="component" value="Unassembled WGS sequence"/>
</dbReference>
<comment type="caution">
    <text evidence="19">The sequence shown here is derived from an EMBL/GenBank/DDBJ whole genome shotgun (WGS) entry which is preliminary data.</text>
</comment>
<evidence type="ECO:0000256" key="14">
    <source>
        <dbReference type="ARBA" id="ARBA00048988"/>
    </source>
</evidence>
<dbReference type="SUPFAM" id="SSF52980">
    <property type="entry name" value="Restriction endonuclease-like"/>
    <property type="match status" value="1"/>
</dbReference>
<keyword evidence="3" id="KW-0227">DNA damage</keyword>
<keyword evidence="1" id="KW-0540">Nuclease</keyword>
<evidence type="ECO:0000256" key="9">
    <source>
        <dbReference type="ARBA" id="ARBA00023204"/>
    </source>
</evidence>
<keyword evidence="4 15" id="KW-0378">Hydrolase</keyword>
<evidence type="ECO:0000256" key="11">
    <source>
        <dbReference type="ARBA" id="ARBA00034617"/>
    </source>
</evidence>
<accession>A6G8Q1</accession>
<dbReference type="InterPro" id="IPR014017">
    <property type="entry name" value="DNA_helicase_UvrD-like_C"/>
</dbReference>
<keyword evidence="7 15" id="KW-0067">ATP-binding</keyword>
<evidence type="ECO:0000256" key="10">
    <source>
        <dbReference type="ARBA" id="ARBA00023235"/>
    </source>
</evidence>
<evidence type="ECO:0000256" key="1">
    <source>
        <dbReference type="ARBA" id="ARBA00022722"/>
    </source>
</evidence>
<comment type="catalytic activity">
    <reaction evidence="11">
        <text>Couples ATP hydrolysis with the unwinding of duplex DNA by translocating in the 3'-5' direction.</text>
        <dbReference type="EC" id="5.6.2.4"/>
    </reaction>
</comment>
<dbReference type="InterPro" id="IPR000212">
    <property type="entry name" value="DNA_helicase_UvrD/REP"/>
</dbReference>
<dbReference type="Gene3D" id="3.40.50.300">
    <property type="entry name" value="P-loop containing nucleotide triphosphate hydrolases"/>
    <property type="match status" value="4"/>
</dbReference>
<dbReference type="Pfam" id="PF00580">
    <property type="entry name" value="UvrD-helicase"/>
    <property type="match status" value="1"/>
</dbReference>
<dbReference type="EC" id="5.6.2.4" evidence="12"/>
<dbReference type="InterPro" id="IPR011604">
    <property type="entry name" value="PDDEXK-like_dom_sf"/>
</dbReference>
<feature type="compositionally biased region" description="Acidic residues" evidence="16">
    <location>
        <begin position="781"/>
        <end position="801"/>
    </location>
</feature>
<dbReference type="InterPro" id="IPR027417">
    <property type="entry name" value="P-loop_NTPase"/>
</dbReference>
<organism evidence="19 20">
    <name type="scientific">Plesiocystis pacifica SIR-1</name>
    <dbReference type="NCBI Taxonomy" id="391625"/>
    <lineage>
        <taxon>Bacteria</taxon>
        <taxon>Pseudomonadati</taxon>
        <taxon>Myxococcota</taxon>
        <taxon>Polyangia</taxon>
        <taxon>Nannocystales</taxon>
        <taxon>Nannocystaceae</taxon>
        <taxon>Plesiocystis</taxon>
    </lineage>
</organism>
<dbReference type="GO" id="GO:0004527">
    <property type="term" value="F:exonuclease activity"/>
    <property type="evidence" value="ECO:0007669"/>
    <property type="project" value="UniProtKB-KW"/>
</dbReference>
<comment type="catalytic activity">
    <reaction evidence="14">
        <text>ATP + H2O = ADP + phosphate + H(+)</text>
        <dbReference type="Rhea" id="RHEA:13065"/>
        <dbReference type="ChEBI" id="CHEBI:15377"/>
        <dbReference type="ChEBI" id="CHEBI:15378"/>
        <dbReference type="ChEBI" id="CHEBI:30616"/>
        <dbReference type="ChEBI" id="CHEBI:43474"/>
        <dbReference type="ChEBI" id="CHEBI:456216"/>
        <dbReference type="EC" id="5.6.2.4"/>
    </reaction>
</comment>
<evidence type="ECO:0000259" key="18">
    <source>
        <dbReference type="PROSITE" id="PS51217"/>
    </source>
</evidence>
<sequence length="1100" mass="123602">MTDRVLELLVHGTPAGRIAAITFTEKAAGELQARVRDALEHHLAAGRHLPEGLLAELSSLELSTIHGFCQRLLTAESFDAAWAPDTEVLPDILSSPQVIEGYRNWEEGFRLRHPEASLVIYQLISPWTLRETARRLLSYRDLQPVHTVYPFDPAASFAKVEELGKRLFVAALACTNKDHDKLYLATHGLLVVLQDARERSPAEAVVRVLASGEGVSGNLRHGRMADWQGGGKQLFAGVVQQFRSWRAHELEKLHGLVVRDLAKYFLPQIDLAKRRAAVADYDDLLFRAAWLLRERPNARARLAERFDAVLIDEVQDTDPIQAEVAALLTREPDADGEWDAHPPRRGRLFAVGDAQQSIYRFRRADQTTWRQLESLLMRDGEKLALTENFRSVPYLVEWVNTTFGHLPGYQRQRPHRQQGRLMPVVRLPLPPTATDLDELGAIVRYLLELRRCGEVVDKTTQQPRALVWSDVMLLLPSWARADALQDALTRAGIPAVVEGGGSFFERDEIRLATAALECLNEAGDEQSAVFVLRGLFGLTWEDLAKHRAADGAWRYSVPDPPPGPVADAFSLLRSLARRRGRDSWVALLDELLDRSRAAAVWALLRDGEAKLANLDKLRGLIRQFELTARSPAEVLRMLGALDKEQDLSRVDVGEEAVRITSYFKAKGLEAPVVMLCFARRRSEGVQAAVNRRERKVAVKLGALRLVDWERYETEEKLANTEERRRWMYVAATRARDQLVIVDREQNKLIREHLANGLPFTAAMNPALLPPPQWRDGTFADLDPDVDTWLEDPPDEPPEPDPTEQWSRLIRDTITQSKEASTSWKSVHELASRERVSGPSSSVGILGGNLVHAVMEKLDFSGSKEAQTERAEALLPGLARSLGVGPERTQLCRGILLRMLDDPTLDIARSAPEHWVEVPFAYRDDEHERVVSGRIDLAFPTDESRRLWYVVDWKSDLPPRDSPGWRNYQAQLEHYSKAVLDIVPSCEECRAVLVGPFPELDQPTFREQLAELQPELGVGIESLVDKGLPRPRVRPPGQAGAETRGELLWSERKVTLIVGTKAPEHDVLREAGWTIVPADPIEPGWVEAALEQLVRVFGLDA</sequence>
<evidence type="ECO:0000256" key="13">
    <source>
        <dbReference type="ARBA" id="ARBA00034923"/>
    </source>
</evidence>
<keyword evidence="9" id="KW-0234">DNA repair</keyword>
<feature type="domain" description="UvrD-like helicase ATP-binding" evidence="17">
    <location>
        <begin position="1"/>
        <end position="392"/>
    </location>
</feature>
<keyword evidence="2 15" id="KW-0547">Nucleotide-binding</keyword>
<dbReference type="InterPro" id="IPR014016">
    <property type="entry name" value="UvrD-like_ATP-bd"/>
</dbReference>
<feature type="domain" description="UvrD-like helicase C-terminal" evidence="18">
    <location>
        <begin position="393"/>
        <end position="667"/>
    </location>
</feature>
<dbReference type="Pfam" id="PF13361">
    <property type="entry name" value="UvrD_C"/>
    <property type="match status" value="2"/>
</dbReference>
<evidence type="ECO:0000256" key="7">
    <source>
        <dbReference type="ARBA" id="ARBA00022840"/>
    </source>
</evidence>
<evidence type="ECO:0000313" key="19">
    <source>
        <dbReference type="EMBL" id="EDM77711.1"/>
    </source>
</evidence>
<evidence type="ECO:0000256" key="4">
    <source>
        <dbReference type="ARBA" id="ARBA00022801"/>
    </source>
</evidence>
<dbReference type="InterPro" id="IPR011335">
    <property type="entry name" value="Restrct_endonuc-II-like"/>
</dbReference>
<dbReference type="eggNOG" id="COG1074">
    <property type="taxonomic scope" value="Bacteria"/>
</dbReference>
<keyword evidence="5 15" id="KW-0347">Helicase</keyword>
<dbReference type="EMBL" id="ABCS01000041">
    <property type="protein sequence ID" value="EDM77711.1"/>
    <property type="molecule type" value="Genomic_DNA"/>
</dbReference>
<dbReference type="GO" id="GO:0000725">
    <property type="term" value="P:recombinational repair"/>
    <property type="evidence" value="ECO:0007669"/>
    <property type="project" value="TreeGrafter"/>
</dbReference>
<comment type="caution">
    <text evidence="15">Lacks conserved residue(s) required for the propagation of feature annotation.</text>
</comment>
<dbReference type="PANTHER" id="PTHR11070">
    <property type="entry name" value="UVRD / RECB / PCRA DNA HELICASE FAMILY MEMBER"/>
    <property type="match status" value="1"/>
</dbReference>
<dbReference type="PROSITE" id="PS51198">
    <property type="entry name" value="UVRD_HELICASE_ATP_BIND"/>
    <property type="match status" value="1"/>
</dbReference>
<evidence type="ECO:0000256" key="2">
    <source>
        <dbReference type="ARBA" id="ARBA00022741"/>
    </source>
</evidence>
<feature type="region of interest" description="Disordered" evidence="16">
    <location>
        <begin position="770"/>
        <end position="805"/>
    </location>
</feature>
<keyword evidence="20" id="KW-1185">Reference proteome</keyword>
<dbReference type="Pfam" id="PF12705">
    <property type="entry name" value="PDDEXK_1"/>
    <property type="match status" value="1"/>
</dbReference>
<evidence type="ECO:0000256" key="3">
    <source>
        <dbReference type="ARBA" id="ARBA00022763"/>
    </source>
</evidence>
<dbReference type="PANTHER" id="PTHR11070:SF2">
    <property type="entry name" value="ATP-DEPENDENT DNA HELICASE SRS2"/>
    <property type="match status" value="1"/>
</dbReference>
<evidence type="ECO:0000256" key="8">
    <source>
        <dbReference type="ARBA" id="ARBA00023125"/>
    </source>
</evidence>
<evidence type="ECO:0000256" key="5">
    <source>
        <dbReference type="ARBA" id="ARBA00022806"/>
    </source>
</evidence>
<protein>
    <recommendedName>
        <fullName evidence="12">DNA 3'-5' helicase</fullName>
        <ecNumber evidence="12">5.6.2.4</ecNumber>
    </recommendedName>
    <alternativeName>
        <fullName evidence="13">DNA 3'-5' helicase II</fullName>
    </alternativeName>
</protein>
<dbReference type="SUPFAM" id="SSF52540">
    <property type="entry name" value="P-loop containing nucleoside triphosphate hydrolases"/>
    <property type="match status" value="1"/>
</dbReference>